<accession>A0AAU9KID5</accession>
<organism evidence="1 2">
    <name type="scientific">Peronospora belbahrii</name>
    <dbReference type="NCBI Taxonomy" id="622444"/>
    <lineage>
        <taxon>Eukaryota</taxon>
        <taxon>Sar</taxon>
        <taxon>Stramenopiles</taxon>
        <taxon>Oomycota</taxon>
        <taxon>Peronosporomycetes</taxon>
        <taxon>Peronosporales</taxon>
        <taxon>Peronosporaceae</taxon>
        <taxon>Peronospora</taxon>
    </lineage>
</organism>
<proteinExistence type="predicted"/>
<evidence type="ECO:0000313" key="2">
    <source>
        <dbReference type="Proteomes" id="UP001160483"/>
    </source>
</evidence>
<dbReference type="Proteomes" id="UP001160483">
    <property type="component" value="Unassembled WGS sequence"/>
</dbReference>
<name>A0AAU9KID5_9STRA</name>
<dbReference type="AlphaFoldDB" id="A0AAU9KID5"/>
<comment type="caution">
    <text evidence="1">The sequence shown here is derived from an EMBL/GenBank/DDBJ whole genome shotgun (WGS) entry which is preliminary data.</text>
</comment>
<evidence type="ECO:0008006" key="3">
    <source>
        <dbReference type="Google" id="ProtNLM"/>
    </source>
</evidence>
<dbReference type="EMBL" id="CAKKTJ010000095">
    <property type="protein sequence ID" value="CAH0474081.1"/>
    <property type="molecule type" value="Genomic_DNA"/>
</dbReference>
<evidence type="ECO:0000313" key="1">
    <source>
        <dbReference type="EMBL" id="CAH0474081.1"/>
    </source>
</evidence>
<reference evidence="1" key="1">
    <citation type="submission" date="2021-11" db="EMBL/GenBank/DDBJ databases">
        <authorList>
            <person name="Islam A."/>
            <person name="Islam S."/>
            <person name="Flora M.S."/>
            <person name="Rahman M."/>
            <person name="Ziaur R.M."/>
            <person name="Epstein J.H."/>
            <person name="Hassan M."/>
            <person name="Klassen M."/>
            <person name="Woodard K."/>
            <person name="Webb A."/>
            <person name="Webby R.J."/>
            <person name="El Zowalaty M.E."/>
        </authorList>
    </citation>
    <scope>NUCLEOTIDE SEQUENCE</scope>
    <source>
        <strain evidence="1">Pbs3</strain>
    </source>
</reference>
<sequence length="81" mass="9383">MEKVKQANRGLSEAELNSISGLVSTYIADIKANVLNPKTRDYYQILKPSALTRLYVMSSLFLDQRLLIYRLFKMMSIQMLH</sequence>
<gene>
    <name evidence="1" type="ORF">PBS003_LOCUS949</name>
</gene>
<protein>
    <recommendedName>
        <fullName evidence="3">Rpn11/EIF3F C-terminal domain-containing protein</fullName>
    </recommendedName>
</protein>